<organism evidence="3 4">
    <name type="scientific">Nonomuraea maheshkhaliensis</name>
    <dbReference type="NCBI Taxonomy" id="419590"/>
    <lineage>
        <taxon>Bacteria</taxon>
        <taxon>Bacillati</taxon>
        <taxon>Actinomycetota</taxon>
        <taxon>Actinomycetes</taxon>
        <taxon>Streptosporangiales</taxon>
        <taxon>Streptosporangiaceae</taxon>
        <taxon>Nonomuraea</taxon>
    </lineage>
</organism>
<reference evidence="4" key="1">
    <citation type="journal article" date="2019" name="Int. J. Syst. Evol. Microbiol.">
        <title>The Global Catalogue of Microorganisms (GCM) 10K type strain sequencing project: providing services to taxonomists for standard genome sequencing and annotation.</title>
        <authorList>
            <consortium name="The Broad Institute Genomics Platform"/>
            <consortium name="The Broad Institute Genome Sequencing Center for Infectious Disease"/>
            <person name="Wu L."/>
            <person name="Ma J."/>
        </authorList>
    </citation>
    <scope>NUCLEOTIDE SEQUENCE [LARGE SCALE GENOMIC DNA]</scope>
    <source>
        <strain evidence="4">JCM 13929</strain>
    </source>
</reference>
<dbReference type="InterPro" id="IPR050742">
    <property type="entry name" value="Helicase_Restrict-Modif_Enz"/>
</dbReference>
<name>A0ABP4QJD1_9ACTN</name>
<dbReference type="SUPFAM" id="SSF52540">
    <property type="entry name" value="P-loop containing nucleoside triphosphate hydrolases"/>
    <property type="match status" value="1"/>
</dbReference>
<dbReference type="RefSeq" id="WP_346101336.1">
    <property type="nucleotide sequence ID" value="NZ_BAAAMU010000003.1"/>
</dbReference>
<sequence length="366" mass="39521">MPPDFGNTAILTGCPPPSAPWADRLRPHQLDAVEQTLKAFADGDRVTQVLSCGTGKTRIGAVVAAELAPTELRLMLAPTVMLLAQLLREYHLTLGDAALGTVLVVCSALDAAERAGVEELQALHVRVTTDPTVIAATVSRPGPATMLSTYASVATISRAHHEHAMPPVDVLVADEAHRTVSGPQWRRVHDDTHLPARKRLYMTTTPHRLLGARRDADAVDMDDETVYGPTVYRLGYWTARDLGLAVPYRLVVSLVSDAQIRAITDQTHGRAAMHVRGKTIAAQIAMLRAAATYSVARAITYHNTNNDAQHFATTLPEVARPWWPPTRGPPRCALATSATSTASQCAASGRSNSPTDSRTGWRCCRQ</sequence>
<dbReference type="PANTHER" id="PTHR47396">
    <property type="entry name" value="TYPE I RESTRICTION ENZYME ECOKI R PROTEIN"/>
    <property type="match status" value="1"/>
</dbReference>
<keyword evidence="4" id="KW-1185">Reference proteome</keyword>
<evidence type="ECO:0000259" key="2">
    <source>
        <dbReference type="SMART" id="SM00487"/>
    </source>
</evidence>
<proteinExistence type="predicted"/>
<gene>
    <name evidence="3" type="ORF">GCM10009733_006420</name>
</gene>
<dbReference type="PANTHER" id="PTHR47396:SF1">
    <property type="entry name" value="ATP-DEPENDENT HELICASE IRC3-RELATED"/>
    <property type="match status" value="1"/>
</dbReference>
<feature type="compositionally biased region" description="Polar residues" evidence="1">
    <location>
        <begin position="349"/>
        <end position="358"/>
    </location>
</feature>
<dbReference type="Pfam" id="PF04851">
    <property type="entry name" value="ResIII"/>
    <property type="match status" value="1"/>
</dbReference>
<feature type="region of interest" description="Disordered" evidence="1">
    <location>
        <begin position="343"/>
        <end position="366"/>
    </location>
</feature>
<dbReference type="InterPro" id="IPR006935">
    <property type="entry name" value="Helicase/UvrB_N"/>
</dbReference>
<dbReference type="Gene3D" id="3.40.50.300">
    <property type="entry name" value="P-loop containing nucleotide triphosphate hydrolases"/>
    <property type="match status" value="1"/>
</dbReference>
<dbReference type="SMART" id="SM00487">
    <property type="entry name" value="DEXDc"/>
    <property type="match status" value="1"/>
</dbReference>
<evidence type="ECO:0000256" key="1">
    <source>
        <dbReference type="SAM" id="MobiDB-lite"/>
    </source>
</evidence>
<evidence type="ECO:0000313" key="4">
    <source>
        <dbReference type="Proteomes" id="UP001500064"/>
    </source>
</evidence>
<comment type="caution">
    <text evidence="3">The sequence shown here is derived from an EMBL/GenBank/DDBJ whole genome shotgun (WGS) entry which is preliminary data.</text>
</comment>
<dbReference type="InterPro" id="IPR014001">
    <property type="entry name" value="Helicase_ATP-bd"/>
</dbReference>
<accession>A0ABP4QJD1</accession>
<dbReference type="EMBL" id="BAAAMU010000003">
    <property type="protein sequence ID" value="GAA1613072.1"/>
    <property type="molecule type" value="Genomic_DNA"/>
</dbReference>
<dbReference type="Proteomes" id="UP001500064">
    <property type="component" value="Unassembled WGS sequence"/>
</dbReference>
<dbReference type="InterPro" id="IPR027417">
    <property type="entry name" value="P-loop_NTPase"/>
</dbReference>
<evidence type="ECO:0000313" key="3">
    <source>
        <dbReference type="EMBL" id="GAA1613072.1"/>
    </source>
</evidence>
<feature type="domain" description="Helicase ATP-binding" evidence="2">
    <location>
        <begin position="21"/>
        <end position="237"/>
    </location>
</feature>
<protein>
    <recommendedName>
        <fullName evidence="2">Helicase ATP-binding domain-containing protein</fullName>
    </recommendedName>
</protein>